<reference evidence="1 2" key="1">
    <citation type="submission" date="2019-07" db="EMBL/GenBank/DDBJ databases">
        <title>Annotation for the trematode Paragonimus westermani.</title>
        <authorList>
            <person name="Choi Y.-J."/>
        </authorList>
    </citation>
    <scope>NUCLEOTIDE SEQUENCE [LARGE SCALE GENOMIC DNA]</scope>
    <source>
        <strain evidence="1">180907_Pwestermani</strain>
    </source>
</reference>
<evidence type="ECO:0000313" key="1">
    <source>
        <dbReference type="EMBL" id="KAF8561862.1"/>
    </source>
</evidence>
<dbReference type="AlphaFoldDB" id="A0A8T0D2I9"/>
<evidence type="ECO:0000313" key="2">
    <source>
        <dbReference type="Proteomes" id="UP000699462"/>
    </source>
</evidence>
<keyword evidence="2" id="KW-1185">Reference proteome</keyword>
<sequence>MSHTILINQINCKLCTLARYLELIRNQRPLDCDFVYSHQECCRSAYVRYMYFKSPSNRTVFSHP</sequence>
<organism evidence="1 2">
    <name type="scientific">Paragonimus westermani</name>
    <dbReference type="NCBI Taxonomy" id="34504"/>
    <lineage>
        <taxon>Eukaryota</taxon>
        <taxon>Metazoa</taxon>
        <taxon>Spiralia</taxon>
        <taxon>Lophotrochozoa</taxon>
        <taxon>Platyhelminthes</taxon>
        <taxon>Trematoda</taxon>
        <taxon>Digenea</taxon>
        <taxon>Plagiorchiida</taxon>
        <taxon>Troglotremata</taxon>
        <taxon>Troglotrematidae</taxon>
        <taxon>Paragonimus</taxon>
    </lineage>
</organism>
<dbReference type="EMBL" id="JTDF01021413">
    <property type="protein sequence ID" value="KAF8561862.1"/>
    <property type="molecule type" value="Genomic_DNA"/>
</dbReference>
<dbReference type="Proteomes" id="UP000699462">
    <property type="component" value="Unassembled WGS sequence"/>
</dbReference>
<name>A0A8T0D2I9_9TREM</name>
<gene>
    <name evidence="1" type="ORF">P879_07698</name>
</gene>
<proteinExistence type="predicted"/>
<accession>A0A8T0D2I9</accession>
<comment type="caution">
    <text evidence="1">The sequence shown here is derived from an EMBL/GenBank/DDBJ whole genome shotgun (WGS) entry which is preliminary data.</text>
</comment>
<protein>
    <submittedName>
        <fullName evidence="1">Uncharacterized protein</fullName>
    </submittedName>
</protein>